<evidence type="ECO:0000313" key="1">
    <source>
        <dbReference type="EMBL" id="MDZ7542572.1"/>
    </source>
</evidence>
<gene>
    <name evidence="1" type="ORF">GNF83_15450</name>
</gene>
<dbReference type="Proteomes" id="UP001288944">
    <property type="component" value="Unassembled WGS sequence"/>
</dbReference>
<organism evidence="1 2">
    <name type="scientific">Clostridium perfringens</name>
    <dbReference type="NCBI Taxonomy" id="1502"/>
    <lineage>
        <taxon>Bacteria</taxon>
        <taxon>Bacillati</taxon>
        <taxon>Bacillota</taxon>
        <taxon>Clostridia</taxon>
        <taxon>Eubacteriales</taxon>
        <taxon>Clostridiaceae</taxon>
        <taxon>Clostridium</taxon>
    </lineage>
</organism>
<name>A0AAW9KCM5_CLOPF</name>
<feature type="non-terminal residue" evidence="1">
    <location>
        <position position="178"/>
    </location>
</feature>
<proteinExistence type="predicted"/>
<reference evidence="1" key="1">
    <citation type="submission" date="2019-11" db="EMBL/GenBank/DDBJ databases">
        <title>Characterization of Clostridium perfringens isolates from swine manure treated agricultural soils.</title>
        <authorList>
            <person name="Wushke S.T."/>
        </authorList>
    </citation>
    <scope>NUCLEOTIDE SEQUENCE</scope>
    <source>
        <strain evidence="1">X62</strain>
    </source>
</reference>
<comment type="caution">
    <text evidence="1">The sequence shown here is derived from an EMBL/GenBank/DDBJ whole genome shotgun (WGS) entry which is preliminary data.</text>
</comment>
<dbReference type="EMBL" id="WNUR01000270">
    <property type="protein sequence ID" value="MDZ7542572.1"/>
    <property type="molecule type" value="Genomic_DNA"/>
</dbReference>
<evidence type="ECO:0000313" key="2">
    <source>
        <dbReference type="Proteomes" id="UP001288944"/>
    </source>
</evidence>
<sequence length="178" mass="20320">MKRFLVCLTIGLFVFTGIPVQAEIKGKPVEGEVYEEVRVKAMMPYNTKRSINIREEKLEIKEKMAEMSNYKMLQPTTESNYEIALAYSDGSYKYMKDTNDFENALVEVNELEKAYNDNTVIPAIINNDGQVIYSTNSMGRIWNHRNGEALQGDTVVTNIFLDSSLTNAYTYINQVSID</sequence>
<protein>
    <submittedName>
        <fullName evidence="1">Uncharacterized protein</fullName>
    </submittedName>
</protein>
<accession>A0AAW9KCM5</accession>
<dbReference type="AlphaFoldDB" id="A0AAW9KCM5"/>